<protein>
    <submittedName>
        <fullName evidence="3">Uncharacterized protein</fullName>
    </submittedName>
</protein>
<reference evidence="3 4" key="1">
    <citation type="submission" date="2015-11" db="EMBL/GenBank/DDBJ databases">
        <title>Genomic analysis of 38 Legionella species identifies large and diverse effector repertoires.</title>
        <authorList>
            <person name="Burstein D."/>
            <person name="Amaro F."/>
            <person name="Zusman T."/>
            <person name="Lifshitz Z."/>
            <person name="Cohen O."/>
            <person name="Gilbert J.A."/>
            <person name="Pupko T."/>
            <person name="Shuman H.A."/>
            <person name="Segal G."/>
        </authorList>
    </citation>
    <scope>NUCLEOTIDE SEQUENCE [LARGE SCALE GENOMIC DNA]</scope>
    <source>
        <strain evidence="3 4">PX-1-G2-E2</strain>
    </source>
</reference>
<evidence type="ECO:0000256" key="2">
    <source>
        <dbReference type="SAM" id="MobiDB-lite"/>
    </source>
</evidence>
<sequence length="1540" mass="173050">MKEKITRSLKRIQALEPLISDEGERSTIRAVRINLASKVTETASSEELSLIAQQVNDLWKLPVMVKATLLYQMNGFYSLIGDSSNLNSAFPIFIQEDRKSIRDPSLKDIQQLITEVQNTDDLKILESKKREFDLVKKLVQEALINAMITRLSALTAQTDTQSTGLFNNLFSTIKSQVTAPSEVSLFLEKLKQAQQALKESTSSAQSSHQESQIRAILHTDFVKLVNEFHQHLQKLREEKNRLPSQDSVNPSVTKQPSVTEVKPTATKTATIDDQSGAAKVQPVGSVITSGVEKASPAVRETKPAALKATAEEKKNKLLQDLEQVSSLLATHSYILSTDPRHVIVRDKSAKDISKYIEQIKGTSDLSLLEQVTKEFGFIKKEIQIALLEGMIESLAPSPFLDDPSANPTKPSVAEKMFTGLVSGLVKAKDKMTDAFSELLMPEKVEVQASATAYSETLQKYLHQLEESTNKVYPTAGMISLVKEYRRLMDATYGPYPVAQPVAESADKETPSKQANTTKKRKKRVREAQIEEPVARKYSTDALEQLKMAGVPEKSIQAFQQKGMGLSVVTSLTTLSEKTIHAFQDIKVSKKAVKELYETKLSIGALKELKKIKEEFEHLEEIKRAIEKEQDLPPGYLSQENLSAYQQKAASKETLEELRKMAALSLETIGEFQKVGVSRETLTQIQTWSELSQEAVSEFKKTGIDPESLKELQKAKLSGNVIDELQTRKTPGELKEKYKQVFAQIKEKEQTLVMLLKQAEHKEEELVAEEKEKGLKEGELSSDPYIHERLKEIKELNAESNRQVREYNQFVEDFSHLSRQFLPETATATPMDVQKLNEAWEKYKPQDKKLYNGMVEKGKITKSRVLEVMVEKAEEYLEQITHVQVRIGATTENINIRLAELSGLREKDAAQVKKSPVAKTPETLAAAPREEEIPPTVPPRKKVDIENPSIGSNAAAAQEESAVTSPPLTGANEPQEKRTGRKAVLELTAELEKKDKEYKPLADEIIRIARHFNRTRKLLKEPVKQTENTLDPGKLWEKTMEGLKSIQNIFTSERPSNPSPKMRSTSSVENPIELLRPQLLENPRFTNLLEKYDELLNRFVEIAKAKNDKFEALSNPKDTKLQESEKLQGKIEAVGEAFQELEGIRGDLIKLIAEIQQQIEAAKKRREELIKKKEALIIQETRDINSLLGEIEVLIAGMGKISQYKDIKIPFDLETVKSESKRVIDKFSDNSPFEIEMNAEARKKTLIGLKTQLEKGVASVNNRFSDDWKKVRALLGDASRKMRTYNDEVSRACGSSEAVDLRVIQEAHNNLSGRLGRIPQPSQVDIEHLDGPVLVYDLDSAQRQLDTLKRDVLEHSNSLTSATLEVTKRADSDEVKIVREMIATINKSRAQITDKTEKTQDILDNAAKHLNDRLHQYLNLHTDNKNTFITQCISTMQTDLSENNLRQLTQLNPVESFFKPLIEGLINLLESLASLLPTWVRTPTPPKTYQAQFFASPTESEVAGAAEKAHTDLAKIKEQVGKVSGSIEVREEGAPIILSSK</sequence>
<feature type="region of interest" description="Disordered" evidence="2">
    <location>
        <begin position="501"/>
        <end position="530"/>
    </location>
</feature>
<keyword evidence="4" id="KW-1185">Reference proteome</keyword>
<dbReference type="RefSeq" id="WP_058453662.1">
    <property type="nucleotide sequence ID" value="NZ_CAAAIB010000001.1"/>
</dbReference>
<comment type="caution">
    <text evidence="3">The sequence shown here is derived from an EMBL/GenBank/DDBJ whole genome shotgun (WGS) entry which is preliminary data.</text>
</comment>
<feature type="compositionally biased region" description="Polar residues" evidence="2">
    <location>
        <begin position="242"/>
        <end position="258"/>
    </location>
</feature>
<gene>
    <name evidence="3" type="ORF">Lmac_2993</name>
</gene>
<feature type="region of interest" description="Disordered" evidence="2">
    <location>
        <begin position="906"/>
        <end position="980"/>
    </location>
</feature>
<name>A0A0W0VVP0_9GAMM</name>
<feature type="coiled-coil region" evidence="1">
    <location>
        <begin position="1144"/>
        <end position="1178"/>
    </location>
</feature>
<evidence type="ECO:0000256" key="1">
    <source>
        <dbReference type="SAM" id="Coils"/>
    </source>
</evidence>
<proteinExistence type="predicted"/>
<evidence type="ECO:0000313" key="3">
    <source>
        <dbReference type="EMBL" id="KTD24120.1"/>
    </source>
</evidence>
<dbReference type="Proteomes" id="UP000054908">
    <property type="component" value="Unassembled WGS sequence"/>
</dbReference>
<accession>A0A0W0VVP0</accession>
<dbReference type="EMBL" id="LNYL01000051">
    <property type="protein sequence ID" value="KTD24120.1"/>
    <property type="molecule type" value="Genomic_DNA"/>
</dbReference>
<feature type="coiled-coil region" evidence="1">
    <location>
        <begin position="744"/>
        <end position="812"/>
    </location>
</feature>
<feature type="region of interest" description="Disordered" evidence="2">
    <location>
        <begin position="238"/>
        <end position="262"/>
    </location>
</feature>
<keyword evidence="1" id="KW-0175">Coiled coil</keyword>
<evidence type="ECO:0000313" key="4">
    <source>
        <dbReference type="Proteomes" id="UP000054908"/>
    </source>
</evidence>
<dbReference type="PATRIC" id="fig|466.6.peg.3206"/>
<dbReference type="OrthoDB" id="10000214at2"/>
<organism evidence="3 4">
    <name type="scientific">Legionella maceachernii</name>
    <dbReference type="NCBI Taxonomy" id="466"/>
    <lineage>
        <taxon>Bacteria</taxon>
        <taxon>Pseudomonadati</taxon>
        <taxon>Pseudomonadota</taxon>
        <taxon>Gammaproteobacteria</taxon>
        <taxon>Legionellales</taxon>
        <taxon>Legionellaceae</taxon>
        <taxon>Legionella</taxon>
    </lineage>
</organism>